<comment type="pathway">
    <text evidence="3">Amine and polyamine biosynthesis; ectoine biosynthesis; L-ectoine from L-aspartate 4-semialdehyde: step 1/3.</text>
</comment>
<dbReference type="Gene3D" id="3.90.1150.10">
    <property type="entry name" value="Aspartate Aminotransferase, domain 1"/>
    <property type="match status" value="1"/>
</dbReference>
<keyword evidence="7 16" id="KW-0032">Aminotransferase</keyword>
<comment type="function">
    <text evidence="2">Catalyzes reversively the conversion of L-aspartate beta-semialdehyde (ASA) to L-2,4-diaminobutyrate (DABA) by transamination with L-glutamate.</text>
</comment>
<dbReference type="InterPro" id="IPR015424">
    <property type="entry name" value="PyrdxlP-dep_Trfase"/>
</dbReference>
<sequence length="331" mass="34947">MQALADLDPGWCPVWDISWRRCLRLTLAHVKAGGALGAGPGELIVQGEDLAVWVAGQRAGWERLTPAQQWLLETVGVEPAAEGGAPAAGAPRSQDARWAGNLAAARQFHAREGHLIVPRQHVEITGDGDSGRAAVKLGAWLDNTRRRAAKLSPQRRAELDALGMRIVPDIVCLSKSTSGYGTPMALTLMRPEHDMWKPGEHNGTFRGYNPAFVTAARALELFWSDGSLEAGPPSSASARAAALAETARRHGLPAPRGRGLAWGLPFDRPGAAREVCDAAYRAGLLLETAGPQDEVVKLLPPLTVADGQLAQGLGILGEAVASVVGHRALAA</sequence>
<evidence type="ECO:0000256" key="9">
    <source>
        <dbReference type="ARBA" id="ARBA00022898"/>
    </source>
</evidence>
<reference evidence="16 17" key="1">
    <citation type="submission" date="2024-06" db="EMBL/GenBank/DDBJ databases">
        <title>The Natural Products Discovery Center: Release of the First 8490 Sequenced Strains for Exploring Actinobacteria Biosynthetic Diversity.</title>
        <authorList>
            <person name="Kalkreuter E."/>
            <person name="Kautsar S.A."/>
            <person name="Yang D."/>
            <person name="Bader C.D."/>
            <person name="Teijaro C.N."/>
            <person name="Fluegel L."/>
            <person name="Davis C.M."/>
            <person name="Simpson J.R."/>
            <person name="Lauterbach L."/>
            <person name="Steele A.D."/>
            <person name="Gui C."/>
            <person name="Meng S."/>
            <person name="Li G."/>
            <person name="Viehrig K."/>
            <person name="Ye F."/>
            <person name="Su P."/>
            <person name="Kiefer A.F."/>
            <person name="Nichols A."/>
            <person name="Cepeda A.J."/>
            <person name="Yan W."/>
            <person name="Fan B."/>
            <person name="Jiang Y."/>
            <person name="Adhikari A."/>
            <person name="Zheng C.-J."/>
            <person name="Schuster L."/>
            <person name="Cowan T.M."/>
            <person name="Smanski M.J."/>
            <person name="Chevrette M.G."/>
            <person name="De Carvalho L.P.S."/>
            <person name="Shen B."/>
        </authorList>
    </citation>
    <scope>NUCLEOTIDE SEQUENCE [LARGE SCALE GENOMIC DNA]</scope>
    <source>
        <strain evidence="16 17">NPDC001694</strain>
    </source>
</reference>
<gene>
    <name evidence="16" type="ORF">ABT211_40915</name>
</gene>
<keyword evidence="17" id="KW-1185">Reference proteome</keyword>
<evidence type="ECO:0000256" key="6">
    <source>
        <dbReference type="ARBA" id="ARBA00014798"/>
    </source>
</evidence>
<evidence type="ECO:0000256" key="13">
    <source>
        <dbReference type="ARBA" id="ARBA00049111"/>
    </source>
</evidence>
<evidence type="ECO:0000256" key="14">
    <source>
        <dbReference type="RuleBase" id="RU003560"/>
    </source>
</evidence>
<evidence type="ECO:0000256" key="1">
    <source>
        <dbReference type="ARBA" id="ARBA00001933"/>
    </source>
</evidence>
<keyword evidence="9 14" id="KW-0663">Pyridoxal phosphate</keyword>
<dbReference type="Gene3D" id="6.10.140.530">
    <property type="match status" value="1"/>
</dbReference>
<evidence type="ECO:0000256" key="12">
    <source>
        <dbReference type="ARBA" id="ARBA00031476"/>
    </source>
</evidence>
<comment type="catalytic activity">
    <reaction evidence="13">
        <text>L-2,4-diaminobutanoate + 2-oxoglutarate = L-aspartate 4-semialdehyde + L-glutamate</text>
        <dbReference type="Rhea" id="RHEA:11160"/>
        <dbReference type="ChEBI" id="CHEBI:16810"/>
        <dbReference type="ChEBI" id="CHEBI:29985"/>
        <dbReference type="ChEBI" id="CHEBI:58761"/>
        <dbReference type="ChEBI" id="CHEBI:537519"/>
        <dbReference type="EC" id="2.6.1.76"/>
    </reaction>
</comment>
<dbReference type="SUPFAM" id="SSF53383">
    <property type="entry name" value="PLP-dependent transferases"/>
    <property type="match status" value="1"/>
</dbReference>
<dbReference type="EC" id="2.6.1.76" evidence="5"/>
<evidence type="ECO:0000256" key="3">
    <source>
        <dbReference type="ARBA" id="ARBA00004946"/>
    </source>
</evidence>
<dbReference type="Gene3D" id="3.40.640.10">
    <property type="entry name" value="Type I PLP-dependent aspartate aminotransferase-like (Major domain)"/>
    <property type="match status" value="1"/>
</dbReference>
<evidence type="ECO:0000259" key="15">
    <source>
        <dbReference type="Pfam" id="PF03457"/>
    </source>
</evidence>
<dbReference type="InterPro" id="IPR004637">
    <property type="entry name" value="Dat"/>
</dbReference>
<evidence type="ECO:0000313" key="17">
    <source>
        <dbReference type="Proteomes" id="UP001490365"/>
    </source>
</evidence>
<keyword evidence="8" id="KW-0808">Transferase</keyword>
<evidence type="ECO:0000256" key="5">
    <source>
        <dbReference type="ARBA" id="ARBA00013155"/>
    </source>
</evidence>
<accession>A0ABV1TVF6</accession>
<evidence type="ECO:0000256" key="7">
    <source>
        <dbReference type="ARBA" id="ARBA00022576"/>
    </source>
</evidence>
<comment type="similarity">
    <text evidence="4 14">Belongs to the class-III pyridoxal-phosphate-dependent aminotransferase family.</text>
</comment>
<dbReference type="InterPro" id="IPR015421">
    <property type="entry name" value="PyrdxlP-dep_Trfase_major"/>
</dbReference>
<evidence type="ECO:0000256" key="4">
    <source>
        <dbReference type="ARBA" id="ARBA00008954"/>
    </source>
</evidence>
<dbReference type="InterPro" id="IPR005114">
    <property type="entry name" value="Helicase_assoc"/>
</dbReference>
<dbReference type="Proteomes" id="UP001490365">
    <property type="component" value="Unassembled WGS sequence"/>
</dbReference>
<dbReference type="Pfam" id="PF00202">
    <property type="entry name" value="Aminotran_3"/>
    <property type="match status" value="1"/>
</dbReference>
<protein>
    <recommendedName>
        <fullName evidence="6">Diaminobutyrate--2-oxoglutarate transaminase</fullName>
        <ecNumber evidence="5">2.6.1.76</ecNumber>
    </recommendedName>
    <alternativeName>
        <fullName evidence="11">DABA aminotransferase</fullName>
    </alternativeName>
    <alternativeName>
        <fullName evidence="12">Diaminobutyrate--2-oxoglutarate aminotransferase</fullName>
    </alternativeName>
    <alternativeName>
        <fullName evidence="10">L-2,4-diaminobutyric acid transaminase</fullName>
    </alternativeName>
</protein>
<evidence type="ECO:0000256" key="11">
    <source>
        <dbReference type="ARBA" id="ARBA00030665"/>
    </source>
</evidence>
<feature type="domain" description="Helicase-associated" evidence="15">
    <location>
        <begin position="94"/>
        <end position="164"/>
    </location>
</feature>
<evidence type="ECO:0000256" key="10">
    <source>
        <dbReference type="ARBA" id="ARBA00029744"/>
    </source>
</evidence>
<dbReference type="PANTHER" id="PTHR43552">
    <property type="entry name" value="DIAMINOBUTYRATE--2-OXOGLUTARATE AMINOTRANSFERASE"/>
    <property type="match status" value="1"/>
</dbReference>
<dbReference type="RefSeq" id="WP_351961842.1">
    <property type="nucleotide sequence ID" value="NZ_JBEOZM010000033.1"/>
</dbReference>
<dbReference type="PANTHER" id="PTHR43552:SF2">
    <property type="entry name" value="DIAMINOBUTYRATE--2-OXOGLUTARATE TRANSAMINASE"/>
    <property type="match status" value="1"/>
</dbReference>
<name>A0ABV1TVF6_9ACTN</name>
<evidence type="ECO:0000256" key="8">
    <source>
        <dbReference type="ARBA" id="ARBA00022679"/>
    </source>
</evidence>
<dbReference type="InterPro" id="IPR005814">
    <property type="entry name" value="Aminotrans_3"/>
</dbReference>
<dbReference type="GO" id="GO:0008483">
    <property type="term" value="F:transaminase activity"/>
    <property type="evidence" value="ECO:0007669"/>
    <property type="project" value="UniProtKB-KW"/>
</dbReference>
<dbReference type="Pfam" id="PF03457">
    <property type="entry name" value="HA"/>
    <property type="match status" value="1"/>
</dbReference>
<evidence type="ECO:0000256" key="2">
    <source>
        <dbReference type="ARBA" id="ARBA00002189"/>
    </source>
</evidence>
<dbReference type="InterPro" id="IPR015422">
    <property type="entry name" value="PyrdxlP-dep_Trfase_small"/>
</dbReference>
<comment type="caution">
    <text evidence="16">The sequence shown here is derived from an EMBL/GenBank/DDBJ whole genome shotgun (WGS) entry which is preliminary data.</text>
</comment>
<organism evidence="16 17">
    <name type="scientific">Streptomyces sp. 900105755</name>
    <dbReference type="NCBI Taxonomy" id="3154389"/>
    <lineage>
        <taxon>Bacteria</taxon>
        <taxon>Bacillati</taxon>
        <taxon>Actinomycetota</taxon>
        <taxon>Actinomycetes</taxon>
        <taxon>Kitasatosporales</taxon>
        <taxon>Streptomycetaceae</taxon>
        <taxon>Streptomyces</taxon>
    </lineage>
</organism>
<evidence type="ECO:0000313" key="16">
    <source>
        <dbReference type="EMBL" id="MER6273582.1"/>
    </source>
</evidence>
<proteinExistence type="inferred from homology"/>
<dbReference type="EMBL" id="JBEOZM010000033">
    <property type="protein sequence ID" value="MER6273582.1"/>
    <property type="molecule type" value="Genomic_DNA"/>
</dbReference>
<comment type="cofactor">
    <cofactor evidence="1">
        <name>pyridoxal 5'-phosphate</name>
        <dbReference type="ChEBI" id="CHEBI:597326"/>
    </cofactor>
</comment>